<dbReference type="InterPro" id="IPR036291">
    <property type="entry name" value="NAD(P)-bd_dom_sf"/>
</dbReference>
<dbReference type="PANTHER" id="PTHR43677:SF4">
    <property type="entry name" value="QUINONE OXIDOREDUCTASE-LIKE PROTEIN 2"/>
    <property type="match status" value="1"/>
</dbReference>
<dbReference type="AlphaFoldDB" id="A0A916UAP5"/>
<dbReference type="EMBL" id="BMGG01000004">
    <property type="protein sequence ID" value="GGC65995.1"/>
    <property type="molecule type" value="Genomic_DNA"/>
</dbReference>
<dbReference type="InterPro" id="IPR002364">
    <property type="entry name" value="Quin_OxRdtase/zeta-crystal_CS"/>
</dbReference>
<evidence type="ECO:0000313" key="2">
    <source>
        <dbReference type="EMBL" id="GGC65995.1"/>
    </source>
</evidence>
<dbReference type="Pfam" id="PF08240">
    <property type="entry name" value="ADH_N"/>
    <property type="match status" value="1"/>
</dbReference>
<dbReference type="RefSeq" id="WP_188609560.1">
    <property type="nucleotide sequence ID" value="NZ_BMGG01000004.1"/>
</dbReference>
<dbReference type="InterPro" id="IPR020843">
    <property type="entry name" value="ER"/>
</dbReference>
<proteinExistence type="predicted"/>
<comment type="caution">
    <text evidence="2">The sequence shown here is derived from an EMBL/GenBank/DDBJ whole genome shotgun (WGS) entry which is preliminary data.</text>
</comment>
<dbReference type="InterPro" id="IPR011032">
    <property type="entry name" value="GroES-like_sf"/>
</dbReference>
<dbReference type="PROSITE" id="PS01162">
    <property type="entry name" value="QOR_ZETA_CRYSTAL"/>
    <property type="match status" value="1"/>
</dbReference>
<dbReference type="InterPro" id="IPR013149">
    <property type="entry name" value="ADH-like_C"/>
</dbReference>
<evidence type="ECO:0000259" key="1">
    <source>
        <dbReference type="SMART" id="SM00829"/>
    </source>
</evidence>
<protein>
    <submittedName>
        <fullName evidence="2">NADPH:quinone oxidoreductase</fullName>
    </submittedName>
</protein>
<dbReference type="SUPFAM" id="SSF51735">
    <property type="entry name" value="NAD(P)-binding Rossmann-fold domains"/>
    <property type="match status" value="1"/>
</dbReference>
<dbReference type="SMART" id="SM00829">
    <property type="entry name" value="PKS_ER"/>
    <property type="match status" value="1"/>
</dbReference>
<dbReference type="GO" id="GO:0016491">
    <property type="term" value="F:oxidoreductase activity"/>
    <property type="evidence" value="ECO:0007669"/>
    <property type="project" value="InterPro"/>
</dbReference>
<name>A0A916UAP5_9HYPH</name>
<evidence type="ECO:0000313" key="3">
    <source>
        <dbReference type="Proteomes" id="UP000637002"/>
    </source>
</evidence>
<reference evidence="2" key="2">
    <citation type="submission" date="2020-09" db="EMBL/GenBank/DDBJ databases">
        <authorList>
            <person name="Sun Q."/>
            <person name="Zhou Y."/>
        </authorList>
    </citation>
    <scope>NUCLEOTIDE SEQUENCE</scope>
    <source>
        <strain evidence="2">CGMCC 1.12919</strain>
    </source>
</reference>
<dbReference type="InterPro" id="IPR013154">
    <property type="entry name" value="ADH-like_N"/>
</dbReference>
<dbReference type="CDD" id="cd08241">
    <property type="entry name" value="QOR1"/>
    <property type="match status" value="1"/>
</dbReference>
<keyword evidence="3" id="KW-1185">Reference proteome</keyword>
<dbReference type="GO" id="GO:0008270">
    <property type="term" value="F:zinc ion binding"/>
    <property type="evidence" value="ECO:0007669"/>
    <property type="project" value="InterPro"/>
</dbReference>
<reference evidence="2" key="1">
    <citation type="journal article" date="2014" name="Int. J. Syst. Evol. Microbiol.">
        <title>Complete genome sequence of Corynebacterium casei LMG S-19264T (=DSM 44701T), isolated from a smear-ripened cheese.</title>
        <authorList>
            <consortium name="US DOE Joint Genome Institute (JGI-PGF)"/>
            <person name="Walter F."/>
            <person name="Albersmeier A."/>
            <person name="Kalinowski J."/>
            <person name="Ruckert C."/>
        </authorList>
    </citation>
    <scope>NUCLEOTIDE SEQUENCE</scope>
    <source>
        <strain evidence="2">CGMCC 1.12919</strain>
    </source>
</reference>
<dbReference type="Proteomes" id="UP000637002">
    <property type="component" value="Unassembled WGS sequence"/>
</dbReference>
<dbReference type="Gene3D" id="3.90.180.10">
    <property type="entry name" value="Medium-chain alcohol dehydrogenases, catalytic domain"/>
    <property type="match status" value="1"/>
</dbReference>
<dbReference type="SUPFAM" id="SSF50129">
    <property type="entry name" value="GroES-like"/>
    <property type="match status" value="1"/>
</dbReference>
<sequence length="325" mass="34234">MPRAVVCRTLGTPDGVKLEELPRAELPPDQVRVAIHAAGINFPDLLMLTGDYQHKPPLPFIPGFEAAGVVTEVGAEAAGYAVGDRVMIGGKTGAFADEAVVKPELLEHLPDELSFAEGATFRVAYQTAHHALTERAHIKPGEVLLVHGAGGGVGLAAVQIGKLLGATVIACASSQAKLDVVKACGADHTILYGAGPFKDEVKRLTDGKGANVIFDPVGGEIFEQSLRCMAFGCRVLIIGFTGGIGVAKTNLVLIKGASVLGVRAGESTKYDHAMGERTKVALRELAASGKLRPQVSHTLPLEQFREGMELVRDRKAIGRVVLTVR</sequence>
<dbReference type="Pfam" id="PF00107">
    <property type="entry name" value="ADH_zinc_N"/>
    <property type="match status" value="1"/>
</dbReference>
<feature type="domain" description="Enoyl reductase (ER)" evidence="1">
    <location>
        <begin position="11"/>
        <end position="322"/>
    </location>
</feature>
<dbReference type="PANTHER" id="PTHR43677">
    <property type="entry name" value="SHORT-CHAIN DEHYDROGENASE/REDUCTASE"/>
    <property type="match status" value="1"/>
</dbReference>
<organism evidence="2 3">
    <name type="scientific">Chelatococcus reniformis</name>
    <dbReference type="NCBI Taxonomy" id="1494448"/>
    <lineage>
        <taxon>Bacteria</taxon>
        <taxon>Pseudomonadati</taxon>
        <taxon>Pseudomonadota</taxon>
        <taxon>Alphaproteobacteria</taxon>
        <taxon>Hyphomicrobiales</taxon>
        <taxon>Chelatococcaceae</taxon>
        <taxon>Chelatococcus</taxon>
    </lineage>
</organism>
<gene>
    <name evidence="2" type="ORF">GCM10010994_25740</name>
</gene>
<accession>A0A916UAP5</accession>
<dbReference type="InterPro" id="IPR051397">
    <property type="entry name" value="Zn-ADH-like_protein"/>
</dbReference>
<dbReference type="Gene3D" id="3.40.50.720">
    <property type="entry name" value="NAD(P)-binding Rossmann-like Domain"/>
    <property type="match status" value="1"/>
</dbReference>